<protein>
    <recommendedName>
        <fullName evidence="3">GapA-binding peptide SR1P</fullName>
    </recommendedName>
</protein>
<dbReference type="RefSeq" id="WP_264141332.1">
    <property type="nucleotide sequence ID" value="NZ_JAOYEY010000017.1"/>
</dbReference>
<dbReference type="EMBL" id="JAOYEY010000017">
    <property type="protein sequence ID" value="MCV9884364.1"/>
    <property type="molecule type" value="Genomic_DNA"/>
</dbReference>
<evidence type="ECO:0000313" key="1">
    <source>
        <dbReference type="EMBL" id="MCV9884364.1"/>
    </source>
</evidence>
<dbReference type="Proteomes" id="UP001526147">
    <property type="component" value="Unassembled WGS sequence"/>
</dbReference>
<reference evidence="1 2" key="1">
    <citation type="submission" date="2022-10" db="EMBL/GenBank/DDBJ databases">
        <title>Draft genome assembly of moderately radiation resistant bacterium Metabacillus halosaccharovorans.</title>
        <authorList>
            <person name="Pal S."/>
            <person name="Gopinathan A."/>
        </authorList>
    </citation>
    <scope>NUCLEOTIDE SEQUENCE [LARGE SCALE GENOMIC DNA]</scope>
    <source>
        <strain evidence="1 2">VITHBRA001</strain>
    </source>
</reference>
<gene>
    <name evidence="1" type="ORF">OIH86_01705</name>
</gene>
<name>A0ABT3DBK0_9BACI</name>
<keyword evidence="2" id="KW-1185">Reference proteome</keyword>
<evidence type="ECO:0008006" key="3">
    <source>
        <dbReference type="Google" id="ProtNLM"/>
    </source>
</evidence>
<proteinExistence type="predicted"/>
<evidence type="ECO:0000313" key="2">
    <source>
        <dbReference type="Proteomes" id="UP001526147"/>
    </source>
</evidence>
<sequence length="42" mass="4911">MRLCEVCGTKEDLEEEYEQEAVQSAVTLHICESCREDRKVIH</sequence>
<accession>A0ABT3DBK0</accession>
<organism evidence="1 2">
    <name type="scientific">Metabacillus halosaccharovorans</name>
    <dbReference type="NCBI Taxonomy" id="930124"/>
    <lineage>
        <taxon>Bacteria</taxon>
        <taxon>Bacillati</taxon>
        <taxon>Bacillota</taxon>
        <taxon>Bacilli</taxon>
        <taxon>Bacillales</taxon>
        <taxon>Bacillaceae</taxon>
        <taxon>Metabacillus</taxon>
    </lineage>
</organism>
<comment type="caution">
    <text evidence="1">The sequence shown here is derived from an EMBL/GenBank/DDBJ whole genome shotgun (WGS) entry which is preliminary data.</text>
</comment>